<sequence length="48" mass="5286">MRGAAVVRARCGVRVWGDGVRVRVLRRQWAFCTACAGRTAAQSVRLIV</sequence>
<keyword evidence="2" id="KW-1185">Reference proteome</keyword>
<evidence type="ECO:0000313" key="1">
    <source>
        <dbReference type="EMBL" id="KJE19707.1"/>
    </source>
</evidence>
<organism evidence="1 2">
    <name type="scientific">Frankia torreyi</name>
    <dbReference type="NCBI Taxonomy" id="1856"/>
    <lineage>
        <taxon>Bacteria</taxon>
        <taxon>Bacillati</taxon>
        <taxon>Actinomycetota</taxon>
        <taxon>Actinomycetes</taxon>
        <taxon>Frankiales</taxon>
        <taxon>Frankiaceae</taxon>
        <taxon>Frankia</taxon>
    </lineage>
</organism>
<proteinExistence type="predicted"/>
<evidence type="ECO:0000313" key="2">
    <source>
        <dbReference type="Proteomes" id="UP000032545"/>
    </source>
</evidence>
<comment type="caution">
    <text evidence="1">The sequence shown here is derived from an EMBL/GenBank/DDBJ whole genome shotgun (WGS) entry which is preliminary data.</text>
</comment>
<accession>A0A0D8B8L6</accession>
<dbReference type="EMBL" id="JYFN01000088">
    <property type="protein sequence ID" value="KJE19707.1"/>
    <property type="molecule type" value="Genomic_DNA"/>
</dbReference>
<dbReference type="Proteomes" id="UP000032545">
    <property type="component" value="Unassembled WGS sequence"/>
</dbReference>
<protein>
    <submittedName>
        <fullName evidence="1">Uncharacterized protein</fullName>
    </submittedName>
</protein>
<dbReference type="AlphaFoldDB" id="A0A0D8B8L6"/>
<gene>
    <name evidence="1" type="ORF">FF36_06010</name>
</gene>
<reference evidence="2" key="1">
    <citation type="submission" date="2015-02" db="EMBL/GenBank/DDBJ databases">
        <title>Draft Genome of Frankia sp. CpI1-S.</title>
        <authorList>
            <person name="Oshone R.T."/>
            <person name="Ngom M."/>
            <person name="Ghodhbane-Gtari F."/>
            <person name="Gtari M."/>
            <person name="Morris K."/>
            <person name="Thomas K."/>
            <person name="Sen A."/>
            <person name="Tisa L.S."/>
        </authorList>
    </citation>
    <scope>NUCLEOTIDE SEQUENCE [LARGE SCALE GENOMIC DNA]</scope>
    <source>
        <strain evidence="2">CpI1-S</strain>
    </source>
</reference>
<name>A0A0D8B8L6_9ACTN</name>
<reference evidence="1 2" key="2">
    <citation type="journal article" date="2016" name="Genome Announc.">
        <title>Permanent Draft Genome Sequences for Two Variants of Frankia sp. Strain CpI1, the First Frankia Strain Isolated from Root Nodules of Comptonia peregrina.</title>
        <authorList>
            <person name="Oshone R."/>
            <person name="Hurst S.G.IV."/>
            <person name="Abebe-Akele F."/>
            <person name="Simpson S."/>
            <person name="Morris K."/>
            <person name="Thomas W.K."/>
            <person name="Tisa L.S."/>
        </authorList>
    </citation>
    <scope>NUCLEOTIDE SEQUENCE [LARGE SCALE GENOMIC DNA]</scope>
    <source>
        <strain evidence="2">CpI1-S</strain>
    </source>
</reference>